<protein>
    <submittedName>
        <fullName evidence="1">Imm53 family immunity protein</fullName>
    </submittedName>
</protein>
<dbReference type="AlphaFoldDB" id="A0AAJ2DB79"/>
<evidence type="ECO:0000313" key="1">
    <source>
        <dbReference type="EMBL" id="MDQ9127421.1"/>
    </source>
</evidence>
<dbReference type="InterPro" id="IPR028228">
    <property type="entry name" value="Imm53"/>
</dbReference>
<organism evidence="1 2">
    <name type="scientific">Serratia fonticola</name>
    <dbReference type="NCBI Taxonomy" id="47917"/>
    <lineage>
        <taxon>Bacteria</taxon>
        <taxon>Pseudomonadati</taxon>
        <taxon>Pseudomonadota</taxon>
        <taxon>Gammaproteobacteria</taxon>
        <taxon>Enterobacterales</taxon>
        <taxon>Yersiniaceae</taxon>
        <taxon>Serratia</taxon>
    </lineage>
</organism>
<dbReference type="Pfam" id="PF15580">
    <property type="entry name" value="Imm53"/>
    <property type="match status" value="1"/>
</dbReference>
<accession>A0AAJ2DB79</accession>
<sequence length="94" mass="10553">MNADIINHIQTWYSSKCDGNWEHSYGLDISNIDNPGWKVKINGEHGKKPMTNGYENDENDWIDITATESDFIGYGGADKLNDILISACTWLSGK</sequence>
<dbReference type="Proteomes" id="UP001224622">
    <property type="component" value="Unassembled WGS sequence"/>
</dbReference>
<dbReference type="RefSeq" id="WP_309047606.1">
    <property type="nucleotide sequence ID" value="NZ_JAVIGA010000012.1"/>
</dbReference>
<gene>
    <name evidence="1" type="ORF">RDT67_13375</name>
</gene>
<dbReference type="EMBL" id="JAVIGA010000012">
    <property type="protein sequence ID" value="MDQ9127421.1"/>
    <property type="molecule type" value="Genomic_DNA"/>
</dbReference>
<evidence type="ECO:0000313" key="2">
    <source>
        <dbReference type="Proteomes" id="UP001224622"/>
    </source>
</evidence>
<proteinExistence type="predicted"/>
<comment type="caution">
    <text evidence="1">The sequence shown here is derived from an EMBL/GenBank/DDBJ whole genome shotgun (WGS) entry which is preliminary data.</text>
</comment>
<name>A0AAJ2DB79_SERFO</name>
<reference evidence="1" key="1">
    <citation type="submission" date="2023-08" db="EMBL/GenBank/DDBJ databases">
        <title>The Comparative Genomic Analysis of Yersiniaceae from Polar Regions.</title>
        <authorList>
            <person name="Goncharov A."/>
            <person name="Aslanov B."/>
            <person name="Kolodzhieva V."/>
            <person name="Azarov D."/>
            <person name="Mochov A."/>
            <person name="Lebedeva E."/>
        </authorList>
    </citation>
    <scope>NUCLEOTIDE SEQUENCE</scope>
    <source>
        <strain evidence="1">Vf</strain>
    </source>
</reference>